<keyword evidence="5" id="KW-0378">Hydrolase</keyword>
<feature type="short sequence motif" description="RadA KNRFG motif" evidence="11">
    <location>
        <begin position="256"/>
        <end position="260"/>
    </location>
</feature>
<comment type="function">
    <text evidence="11">Plays a role in repairing double-strand DNA breaks, probably involving stabilizing or processing branched DNA or blocked replication forks.</text>
</comment>
<evidence type="ECO:0000259" key="14">
    <source>
        <dbReference type="PROSITE" id="PS50162"/>
    </source>
</evidence>
<comment type="function">
    <text evidence="13">DNA-dependent ATPase involved in processing of recombination intermediates, plays a role in repairing DNA breaks. Stimulates the branch migration of RecA-mediated strand transfer reactions, allowing the 3' invading strand to extend heteroduplex DNA faster. Binds ssDNA in the presence of ADP but not other nucleotides, has ATPase activity that is stimulated by ssDNA and various branched DNA structures, but inhibited by SSB. Does not have RecA's homology-searching function.</text>
</comment>
<evidence type="ECO:0000256" key="4">
    <source>
        <dbReference type="ARBA" id="ARBA00022771"/>
    </source>
</evidence>
<keyword evidence="4 13" id="KW-0863">Zinc-finger</keyword>
<dbReference type="EMBL" id="DRND01000010">
    <property type="protein sequence ID" value="HFC46264.1"/>
    <property type="molecule type" value="Genomic_DNA"/>
</dbReference>
<sequence length="457" mass="49526">MASSKRVYTCNQCGNVERKWLGRCPECGAWNSFEETVTEPQDTGDAWRTGERGGVKPLELADISVEDGHGRLETGFSELDRVLGGGFVPGSMVLIGGEPGIGKSTLLLQVLMTMAESGKKCLYISGEESLGQIKMRGLRLRQGEIPKGLLLLSEVDIHQIEGAIRDSTPDFIVIDSIQTMYAPNIASAPGTISQVRECTRRLMDIIKMGSAPLAIVGHVTKEGSIAGPRVLEHMVDAVLLFEGDRHEGFRILRTVKNRFGPTFEVGIFEMTEQGLLDVPNPSQYFLSMRPSSSSGSIIVPIMQGTRPILVEIQALVTRSYLAVPRRTSLGIDSNRLSLMLAILEKRLSMPFFDKDVFVNVVGGMKVQDTAADLALCLALVSSMRDSPLPSDLVAFGEVGLAGEVRPVSHGDLRINEAIRLGFNNVLLPRSDKVSKGASPPGKLVFIKGLSDAIDACF</sequence>
<dbReference type="GO" id="GO:0004176">
    <property type="term" value="F:ATP-dependent peptidase activity"/>
    <property type="evidence" value="ECO:0007669"/>
    <property type="project" value="InterPro"/>
</dbReference>
<keyword evidence="3 11" id="KW-0227">DNA damage</keyword>
<dbReference type="SUPFAM" id="SSF54211">
    <property type="entry name" value="Ribosomal protein S5 domain 2-like"/>
    <property type="match status" value="1"/>
</dbReference>
<evidence type="ECO:0000256" key="7">
    <source>
        <dbReference type="ARBA" id="ARBA00022840"/>
    </source>
</evidence>
<dbReference type="InterPro" id="IPR020568">
    <property type="entry name" value="Ribosomal_Su5_D2-typ_SF"/>
</dbReference>
<dbReference type="Proteomes" id="UP000885797">
    <property type="component" value="Unassembled WGS sequence"/>
</dbReference>
<feature type="binding site" evidence="11">
    <location>
        <begin position="97"/>
        <end position="104"/>
    </location>
    <ligand>
        <name>ATP</name>
        <dbReference type="ChEBI" id="CHEBI:30616"/>
    </ligand>
</feature>
<dbReference type="GO" id="GO:0008270">
    <property type="term" value="F:zinc ion binding"/>
    <property type="evidence" value="ECO:0007669"/>
    <property type="project" value="UniProtKB-KW"/>
</dbReference>
<comment type="similarity">
    <text evidence="11 13">Belongs to the RecA family. RadA subfamily.</text>
</comment>
<dbReference type="InterPro" id="IPR008269">
    <property type="entry name" value="Lon_proteolytic"/>
</dbReference>
<dbReference type="GO" id="GO:0000725">
    <property type="term" value="P:recombinational repair"/>
    <property type="evidence" value="ECO:0007669"/>
    <property type="project" value="UniProtKB-UniRule"/>
</dbReference>
<dbReference type="GO" id="GO:0005829">
    <property type="term" value="C:cytosol"/>
    <property type="evidence" value="ECO:0007669"/>
    <property type="project" value="TreeGrafter"/>
</dbReference>
<dbReference type="InterPro" id="IPR003593">
    <property type="entry name" value="AAA+_ATPase"/>
</dbReference>
<dbReference type="Pfam" id="PF18073">
    <property type="entry name" value="Zn_ribbon_LapB"/>
    <property type="match status" value="1"/>
</dbReference>
<dbReference type="InterPro" id="IPR004504">
    <property type="entry name" value="DNA_repair_RadA"/>
</dbReference>
<evidence type="ECO:0000256" key="1">
    <source>
        <dbReference type="ARBA" id="ARBA00022723"/>
    </source>
</evidence>
<evidence type="ECO:0000256" key="11">
    <source>
        <dbReference type="HAMAP-Rule" id="MF_01498"/>
    </source>
</evidence>
<dbReference type="SMART" id="SM00382">
    <property type="entry name" value="AAA"/>
    <property type="match status" value="1"/>
</dbReference>
<keyword evidence="7 11" id="KW-0067">ATP-binding</keyword>
<dbReference type="SUPFAM" id="SSF52540">
    <property type="entry name" value="P-loop containing nucleoside triphosphate hydrolases"/>
    <property type="match status" value="1"/>
</dbReference>
<gene>
    <name evidence="11 15" type="primary">radA</name>
    <name evidence="15" type="ORF">ENJ63_00105</name>
</gene>
<evidence type="ECO:0000313" key="15">
    <source>
        <dbReference type="EMBL" id="HFC46264.1"/>
    </source>
</evidence>
<dbReference type="HAMAP" id="MF_01498">
    <property type="entry name" value="RadA_bact"/>
    <property type="match status" value="1"/>
</dbReference>
<dbReference type="InterPro" id="IPR041166">
    <property type="entry name" value="Rubredoxin_2"/>
</dbReference>
<dbReference type="GO" id="GO:0004252">
    <property type="term" value="F:serine-type endopeptidase activity"/>
    <property type="evidence" value="ECO:0007669"/>
    <property type="project" value="InterPro"/>
</dbReference>
<feature type="domain" description="RecA family profile 1" evidence="14">
    <location>
        <begin position="68"/>
        <end position="219"/>
    </location>
</feature>
<protein>
    <recommendedName>
        <fullName evidence="11 12">DNA repair protein RadA</fullName>
    </recommendedName>
</protein>
<comment type="domain">
    <text evidence="11">The middle region has homology to RecA with ATPase motifs including the RadA KNRFG motif, while the C-terminus is homologous to Lon protease.</text>
</comment>
<dbReference type="GO" id="GO:0003684">
    <property type="term" value="F:damaged DNA binding"/>
    <property type="evidence" value="ECO:0007669"/>
    <property type="project" value="InterPro"/>
</dbReference>
<dbReference type="GO" id="GO:0006508">
    <property type="term" value="P:proteolysis"/>
    <property type="evidence" value="ECO:0007669"/>
    <property type="project" value="InterPro"/>
</dbReference>
<dbReference type="PANTHER" id="PTHR32472:SF10">
    <property type="entry name" value="DNA REPAIR PROTEIN RADA-LIKE PROTEIN"/>
    <property type="match status" value="1"/>
</dbReference>
<keyword evidence="1 11" id="KW-0479">Metal-binding</keyword>
<feature type="region of interest" description="Lon-protease-like" evidence="11">
    <location>
        <begin position="355"/>
        <end position="457"/>
    </location>
</feature>
<keyword evidence="9 11" id="KW-0238">DNA-binding</keyword>
<evidence type="ECO:0000256" key="5">
    <source>
        <dbReference type="ARBA" id="ARBA00022801"/>
    </source>
</evidence>
<dbReference type="GO" id="GO:0140664">
    <property type="term" value="F:ATP-dependent DNA damage sensor activity"/>
    <property type="evidence" value="ECO:0007669"/>
    <property type="project" value="InterPro"/>
</dbReference>
<keyword evidence="10 11" id="KW-0234">DNA repair</keyword>
<accession>A0A7V2SXV0</accession>
<dbReference type="FunFam" id="3.40.50.300:FF:000050">
    <property type="entry name" value="DNA repair protein RadA"/>
    <property type="match status" value="1"/>
</dbReference>
<dbReference type="InterPro" id="IPR020588">
    <property type="entry name" value="RecA_ATP-bd"/>
</dbReference>
<dbReference type="Pfam" id="PF13481">
    <property type="entry name" value="AAA_25"/>
    <property type="match status" value="1"/>
</dbReference>
<dbReference type="Gene3D" id="3.30.230.10">
    <property type="match status" value="1"/>
</dbReference>
<dbReference type="Gene3D" id="3.40.50.300">
    <property type="entry name" value="P-loop containing nucleotide triphosphate hydrolases"/>
    <property type="match status" value="1"/>
</dbReference>
<dbReference type="AlphaFoldDB" id="A0A7V2SXV0"/>
<evidence type="ECO:0000256" key="2">
    <source>
        <dbReference type="ARBA" id="ARBA00022741"/>
    </source>
</evidence>
<evidence type="ECO:0000256" key="8">
    <source>
        <dbReference type="ARBA" id="ARBA00023016"/>
    </source>
</evidence>
<proteinExistence type="inferred from homology"/>
<dbReference type="NCBIfam" id="TIGR00416">
    <property type="entry name" value="sms"/>
    <property type="match status" value="1"/>
</dbReference>
<dbReference type="PANTHER" id="PTHR32472">
    <property type="entry name" value="DNA REPAIR PROTEIN RADA"/>
    <property type="match status" value="1"/>
</dbReference>
<evidence type="ECO:0000256" key="12">
    <source>
        <dbReference type="NCBIfam" id="TIGR00416"/>
    </source>
</evidence>
<comment type="caution">
    <text evidence="15">The sequence shown here is derived from an EMBL/GenBank/DDBJ whole genome shotgun (WGS) entry which is preliminary data.</text>
</comment>
<organism evidence="15">
    <name type="scientific">Dissulfuribacter thermophilus</name>
    <dbReference type="NCBI Taxonomy" id="1156395"/>
    <lineage>
        <taxon>Bacteria</taxon>
        <taxon>Pseudomonadati</taxon>
        <taxon>Thermodesulfobacteriota</taxon>
        <taxon>Dissulfuribacteria</taxon>
        <taxon>Dissulfuribacterales</taxon>
        <taxon>Dissulfuribacteraceae</taxon>
        <taxon>Dissulfuribacter</taxon>
    </lineage>
</organism>
<reference evidence="15" key="1">
    <citation type="journal article" date="2020" name="mSystems">
        <title>Genome- and Community-Level Interaction Insights into Carbon Utilization and Element Cycling Functions of Hydrothermarchaeota in Hydrothermal Sediment.</title>
        <authorList>
            <person name="Zhou Z."/>
            <person name="Liu Y."/>
            <person name="Xu W."/>
            <person name="Pan J."/>
            <person name="Luo Z.H."/>
            <person name="Li M."/>
        </authorList>
    </citation>
    <scope>NUCLEOTIDE SEQUENCE [LARGE SCALE GENOMIC DNA]</scope>
    <source>
        <strain evidence="15">HyVt-503</strain>
    </source>
</reference>
<name>A0A7V2SXV0_9BACT</name>
<keyword evidence="6 13" id="KW-0862">Zinc</keyword>
<dbReference type="CDD" id="cd01121">
    <property type="entry name" value="RadA_SMS_N"/>
    <property type="match status" value="1"/>
</dbReference>
<dbReference type="GO" id="GO:0005524">
    <property type="term" value="F:ATP binding"/>
    <property type="evidence" value="ECO:0007669"/>
    <property type="project" value="UniProtKB-UniRule"/>
</dbReference>
<evidence type="ECO:0000256" key="6">
    <source>
        <dbReference type="ARBA" id="ARBA00022833"/>
    </source>
</evidence>
<keyword evidence="2 11" id="KW-0547">Nucleotide-binding</keyword>
<evidence type="ECO:0000256" key="13">
    <source>
        <dbReference type="RuleBase" id="RU003555"/>
    </source>
</evidence>
<dbReference type="Pfam" id="PF05362">
    <property type="entry name" value="Lon_C"/>
    <property type="match status" value="1"/>
</dbReference>
<evidence type="ECO:0000256" key="9">
    <source>
        <dbReference type="ARBA" id="ARBA00023125"/>
    </source>
</evidence>
<keyword evidence="8 11" id="KW-0346">Stress response</keyword>
<dbReference type="InterPro" id="IPR027417">
    <property type="entry name" value="P-loop_NTPase"/>
</dbReference>
<dbReference type="InterPro" id="IPR014721">
    <property type="entry name" value="Ribsml_uS5_D2-typ_fold_subgr"/>
</dbReference>
<evidence type="ECO:0000256" key="3">
    <source>
        <dbReference type="ARBA" id="ARBA00022763"/>
    </source>
</evidence>
<evidence type="ECO:0000256" key="10">
    <source>
        <dbReference type="ARBA" id="ARBA00023204"/>
    </source>
</evidence>
<dbReference type="PRINTS" id="PR01874">
    <property type="entry name" value="DNAREPAIRADA"/>
</dbReference>
<dbReference type="PROSITE" id="PS50162">
    <property type="entry name" value="RECA_2"/>
    <property type="match status" value="1"/>
</dbReference>